<evidence type="ECO:0000256" key="2">
    <source>
        <dbReference type="SAM" id="SignalP"/>
    </source>
</evidence>
<protein>
    <recommendedName>
        <fullName evidence="5">Lipoprotein</fullName>
    </recommendedName>
</protein>
<dbReference type="RefSeq" id="WP_213501185.1">
    <property type="nucleotide sequence ID" value="NZ_CP054856.1"/>
</dbReference>
<evidence type="ECO:0000256" key="1">
    <source>
        <dbReference type="SAM" id="MobiDB-lite"/>
    </source>
</evidence>
<keyword evidence="2" id="KW-0732">Signal</keyword>
<evidence type="ECO:0000313" key="4">
    <source>
        <dbReference type="Proteomes" id="UP000677126"/>
    </source>
</evidence>
<feature type="compositionally biased region" description="Low complexity" evidence="1">
    <location>
        <begin position="38"/>
        <end position="47"/>
    </location>
</feature>
<feature type="region of interest" description="Disordered" evidence="1">
    <location>
        <begin position="35"/>
        <end position="70"/>
    </location>
</feature>
<proteinExistence type="predicted"/>
<dbReference type="Proteomes" id="UP000677126">
    <property type="component" value="Chromosome"/>
</dbReference>
<sequence length="188" mass="20095">MKANPRGRALPVRLVSAPALALTLFAAGCIPAPPASTPTPSASRPAQPRVPPTATPAPRPLPEPANWRDAPVTPGTWSWAQSGPRSVADFGGSLFTMRCDTRNATVTLERRAQGAAGRVTMGITTMQDTHTVTAEARQGYYVATLPARSPILDDMAFTRGRFALSTQGQPTLYIPSWTEVSRVIEDCR</sequence>
<accession>A0ABX8EBY8</accession>
<feature type="compositionally biased region" description="Pro residues" evidence="1">
    <location>
        <begin position="48"/>
        <end position="63"/>
    </location>
</feature>
<name>A0ABX8EBY8_9SPHN</name>
<dbReference type="PROSITE" id="PS51257">
    <property type="entry name" value="PROKAR_LIPOPROTEIN"/>
    <property type="match status" value="1"/>
</dbReference>
<gene>
    <name evidence="3" type="ORF">HT578_19860</name>
</gene>
<organism evidence="3 4">
    <name type="scientific">Novosphingobium decolorationis</name>
    <dbReference type="NCBI Taxonomy" id="2698673"/>
    <lineage>
        <taxon>Bacteria</taxon>
        <taxon>Pseudomonadati</taxon>
        <taxon>Pseudomonadota</taxon>
        <taxon>Alphaproteobacteria</taxon>
        <taxon>Sphingomonadales</taxon>
        <taxon>Sphingomonadaceae</taxon>
        <taxon>Novosphingobium</taxon>
    </lineage>
</organism>
<keyword evidence="4" id="KW-1185">Reference proteome</keyword>
<dbReference type="EMBL" id="CP054856">
    <property type="protein sequence ID" value="QVM85655.1"/>
    <property type="molecule type" value="Genomic_DNA"/>
</dbReference>
<evidence type="ECO:0008006" key="5">
    <source>
        <dbReference type="Google" id="ProtNLM"/>
    </source>
</evidence>
<feature type="chain" id="PRO_5046838164" description="Lipoprotein" evidence="2">
    <location>
        <begin position="22"/>
        <end position="188"/>
    </location>
</feature>
<feature type="signal peptide" evidence="2">
    <location>
        <begin position="1"/>
        <end position="21"/>
    </location>
</feature>
<reference evidence="3 4" key="1">
    <citation type="journal article" date="2021" name="Int. J. Syst. Evol. Microbiol.">
        <title>Novosphingobium decolorationis sp. nov., an aniline blue-decolourizing bacterium isolated from East Pacific sediment.</title>
        <authorList>
            <person name="Chen X."/>
            <person name="Dong B."/>
            <person name="Chen T."/>
            <person name="Ren N."/>
            <person name="Wang J."/>
            <person name="Xu Y."/>
            <person name="Yang J."/>
            <person name="Zhu S."/>
            <person name="Chen J."/>
        </authorList>
    </citation>
    <scope>NUCLEOTIDE SEQUENCE [LARGE SCALE GENOMIC DNA]</scope>
    <source>
        <strain evidence="3 4">502str22</strain>
    </source>
</reference>
<evidence type="ECO:0000313" key="3">
    <source>
        <dbReference type="EMBL" id="QVM85655.1"/>
    </source>
</evidence>